<dbReference type="SUPFAM" id="SSF160904">
    <property type="entry name" value="Jann2411-like"/>
    <property type="match status" value="1"/>
</dbReference>
<accession>A0A919NP30</accession>
<protein>
    <recommendedName>
        <fullName evidence="1">Zinc finger CGNR domain-containing protein</fullName>
    </recommendedName>
</protein>
<proteinExistence type="predicted"/>
<evidence type="ECO:0000259" key="1">
    <source>
        <dbReference type="Pfam" id="PF11706"/>
    </source>
</evidence>
<dbReference type="Gene3D" id="1.10.3300.10">
    <property type="entry name" value="Jann2411-like domain"/>
    <property type="match status" value="1"/>
</dbReference>
<organism evidence="2 3">
    <name type="scientific">Paractinoplanes tereljensis</name>
    <dbReference type="NCBI Taxonomy" id="571912"/>
    <lineage>
        <taxon>Bacteria</taxon>
        <taxon>Bacillati</taxon>
        <taxon>Actinomycetota</taxon>
        <taxon>Actinomycetes</taxon>
        <taxon>Micromonosporales</taxon>
        <taxon>Micromonosporaceae</taxon>
        <taxon>Paractinoplanes</taxon>
    </lineage>
</organism>
<name>A0A919NP30_9ACTN</name>
<dbReference type="InterPro" id="IPR010852">
    <property type="entry name" value="ABATE"/>
</dbReference>
<comment type="caution">
    <text evidence="2">The sequence shown here is derived from an EMBL/GenBank/DDBJ whole genome shotgun (WGS) entry which is preliminary data.</text>
</comment>
<feature type="domain" description="Zinc finger CGNR" evidence="1">
    <location>
        <begin position="131"/>
        <end position="171"/>
    </location>
</feature>
<evidence type="ECO:0000313" key="2">
    <source>
        <dbReference type="EMBL" id="GIF21461.1"/>
    </source>
</evidence>
<dbReference type="EMBL" id="BOMY01000029">
    <property type="protein sequence ID" value="GIF21461.1"/>
    <property type="molecule type" value="Genomic_DNA"/>
</dbReference>
<dbReference type="PANTHER" id="PTHR35525:SF3">
    <property type="entry name" value="BLL6575 PROTEIN"/>
    <property type="match status" value="1"/>
</dbReference>
<dbReference type="InterPro" id="IPR021005">
    <property type="entry name" value="Znf_CGNR"/>
</dbReference>
<dbReference type="RefSeq" id="WP_203808083.1">
    <property type="nucleotide sequence ID" value="NZ_BOMY01000029.1"/>
</dbReference>
<dbReference type="InterPro" id="IPR023286">
    <property type="entry name" value="ABATE_dom_sf"/>
</dbReference>
<sequence length="181" mass="19757">MLSIVGGHLALDLANTVTADEEFLPDLPAVLAWAQRLEVVTPAEAALVERAPADTFGEVHRLRTLVGETLAGRHLATLTARWAEAIARSELCPVPAGGATLSVGRDPATMIGDRLTVALADLLQNADLSLLRTCPACGFRFLDRSRNRSRRWCSMADCGTNVKVKRLTERRRSTAESRKRR</sequence>
<dbReference type="Pfam" id="PF11706">
    <property type="entry name" value="zf-CGNR"/>
    <property type="match status" value="1"/>
</dbReference>
<dbReference type="Proteomes" id="UP000623608">
    <property type="component" value="Unassembled WGS sequence"/>
</dbReference>
<dbReference type="PANTHER" id="PTHR35525">
    <property type="entry name" value="BLL6575 PROTEIN"/>
    <property type="match status" value="1"/>
</dbReference>
<reference evidence="2" key="1">
    <citation type="submission" date="2021-01" db="EMBL/GenBank/DDBJ databases">
        <title>Whole genome shotgun sequence of Actinoplanes tereljensis NBRC 105297.</title>
        <authorList>
            <person name="Komaki H."/>
            <person name="Tamura T."/>
        </authorList>
    </citation>
    <scope>NUCLEOTIDE SEQUENCE</scope>
    <source>
        <strain evidence="2">NBRC 105297</strain>
    </source>
</reference>
<keyword evidence="3" id="KW-1185">Reference proteome</keyword>
<dbReference type="AlphaFoldDB" id="A0A919NP30"/>
<evidence type="ECO:0000313" key="3">
    <source>
        <dbReference type="Proteomes" id="UP000623608"/>
    </source>
</evidence>
<gene>
    <name evidence="2" type="ORF">Ate02nite_41910</name>
</gene>